<proteinExistence type="predicted"/>
<evidence type="ECO:0000313" key="1">
    <source>
        <dbReference type="EMBL" id="KAJ9096031.1"/>
    </source>
</evidence>
<sequence length="402" mass="45008">MNIRKSSCQRLMSDEGMDVDDNHSRDMSVKGSEHSSIRSKDSDGPFHGQQRSAVSRRAEAVRGTIKSVRKETSTWTYKILSKFPFKSTVHGKDTSQLDETDNLIGLGSTASKFAKPTKIYRVSRSACYRTSAGLSGIRTSLSKSVSCIDRSQATAAKGSPYFGIGLKRNRRAFLPLQTEMETHPDSGSITQDDDDASVVHAGPVKAGDNSGEHGSRAGKQKSRSKDTTAADLPRSLLHRRRELERLVDILNPKPNERDWRGRHSKVYEAERHLVTLKKAACIFGTLVPPDREEDLIVTADRIIEDLRYCCSPASSRGDTQPPWEAAYERGRTASLTTRPNMDLYHPQSWTRHIPMVGPLISLCDFQPHPNSLELLEREKMRLVRAMVPRNPSSDVRDPYQFS</sequence>
<dbReference type="Proteomes" id="UP001227268">
    <property type="component" value="Unassembled WGS sequence"/>
</dbReference>
<name>A0ACC2VAZ2_9TREE</name>
<dbReference type="EMBL" id="JASBWT010000020">
    <property type="protein sequence ID" value="KAJ9096031.1"/>
    <property type="molecule type" value="Genomic_DNA"/>
</dbReference>
<keyword evidence="2" id="KW-1185">Reference proteome</keyword>
<protein>
    <submittedName>
        <fullName evidence="1">Uncharacterized protein</fullName>
    </submittedName>
</protein>
<reference evidence="1" key="1">
    <citation type="submission" date="2023-04" db="EMBL/GenBank/DDBJ databases">
        <title>Draft Genome sequencing of Naganishia species isolated from polar environments using Oxford Nanopore Technology.</title>
        <authorList>
            <person name="Leo P."/>
            <person name="Venkateswaran K."/>
        </authorList>
    </citation>
    <scope>NUCLEOTIDE SEQUENCE</scope>
    <source>
        <strain evidence="1">MNA-CCFEE 5423</strain>
    </source>
</reference>
<organism evidence="1 2">
    <name type="scientific">Naganishia friedmannii</name>
    <dbReference type="NCBI Taxonomy" id="89922"/>
    <lineage>
        <taxon>Eukaryota</taxon>
        <taxon>Fungi</taxon>
        <taxon>Dikarya</taxon>
        <taxon>Basidiomycota</taxon>
        <taxon>Agaricomycotina</taxon>
        <taxon>Tremellomycetes</taxon>
        <taxon>Filobasidiales</taxon>
        <taxon>Filobasidiaceae</taxon>
        <taxon>Naganishia</taxon>
    </lineage>
</organism>
<comment type="caution">
    <text evidence="1">The sequence shown here is derived from an EMBL/GenBank/DDBJ whole genome shotgun (WGS) entry which is preliminary data.</text>
</comment>
<accession>A0ACC2VAZ2</accession>
<gene>
    <name evidence="1" type="ORF">QFC21_005396</name>
</gene>
<evidence type="ECO:0000313" key="2">
    <source>
        <dbReference type="Proteomes" id="UP001227268"/>
    </source>
</evidence>